<organism evidence="2 3">
    <name type="scientific">Flavobacterium hankyongi</name>
    <dbReference type="NCBI Taxonomy" id="1176532"/>
    <lineage>
        <taxon>Bacteria</taxon>
        <taxon>Pseudomonadati</taxon>
        <taxon>Bacteroidota</taxon>
        <taxon>Flavobacteriia</taxon>
        <taxon>Flavobacteriales</taxon>
        <taxon>Flavobacteriaceae</taxon>
        <taxon>Flavobacterium</taxon>
    </lineage>
</organism>
<gene>
    <name evidence="2" type="ORF">GCM10023230_03020</name>
</gene>
<comment type="caution">
    <text evidence="2">The sequence shown here is derived from an EMBL/GenBank/DDBJ whole genome shotgun (WGS) entry which is preliminary data.</text>
</comment>
<name>A0ABP8ZKA0_9FLAO</name>
<accession>A0ABP8ZKA0</accession>
<feature type="transmembrane region" description="Helical" evidence="1">
    <location>
        <begin position="204"/>
        <end position="222"/>
    </location>
</feature>
<reference evidence="3" key="1">
    <citation type="journal article" date="2019" name="Int. J. Syst. Evol. Microbiol.">
        <title>The Global Catalogue of Microorganisms (GCM) 10K type strain sequencing project: providing services to taxonomists for standard genome sequencing and annotation.</title>
        <authorList>
            <consortium name="The Broad Institute Genomics Platform"/>
            <consortium name="The Broad Institute Genome Sequencing Center for Infectious Disease"/>
            <person name="Wu L."/>
            <person name="Ma J."/>
        </authorList>
    </citation>
    <scope>NUCLEOTIDE SEQUENCE [LARGE SCALE GENOMIC DNA]</scope>
    <source>
        <strain evidence="3">JCM 18198</strain>
    </source>
</reference>
<keyword evidence="1" id="KW-0472">Membrane</keyword>
<evidence type="ECO:0000313" key="2">
    <source>
        <dbReference type="EMBL" id="GAA4758374.1"/>
    </source>
</evidence>
<feature type="transmembrane region" description="Helical" evidence="1">
    <location>
        <begin position="12"/>
        <end position="37"/>
    </location>
</feature>
<protein>
    <submittedName>
        <fullName evidence="2">Uncharacterized protein</fullName>
    </submittedName>
</protein>
<keyword evidence="1" id="KW-0812">Transmembrane</keyword>
<dbReference type="EMBL" id="BAABIP010000005">
    <property type="protein sequence ID" value="GAA4758374.1"/>
    <property type="molecule type" value="Genomic_DNA"/>
</dbReference>
<keyword evidence="1" id="KW-1133">Transmembrane helix</keyword>
<keyword evidence="3" id="KW-1185">Reference proteome</keyword>
<feature type="transmembrane region" description="Helical" evidence="1">
    <location>
        <begin position="49"/>
        <end position="71"/>
    </location>
</feature>
<sequence>MIIMVMCFLQTFLITNVISTNTYLTFTYIICIIFLSYKINKRVGERGCLTNIFAFVTIFSIFTLLLGSLYIGKNLCFHFLKGQIYKAKVIKIESYTESERVNNRTKTVKYYTPIFQFIDNENNVLKLKSSTSGTDSPTIGSEKEVVYIKGNNSVLENGVTSILFLLFAFLSTTIFGFISFSIIQYALGKDMTFNKKIFFSSMFYGLKCGIIIFEILLIYSFFNTLNNGLLNYLLLLFIVILSPIIYLLWRNNFTTTS</sequence>
<feature type="transmembrane region" description="Helical" evidence="1">
    <location>
        <begin position="228"/>
        <end position="249"/>
    </location>
</feature>
<dbReference type="Proteomes" id="UP001500141">
    <property type="component" value="Unassembled WGS sequence"/>
</dbReference>
<evidence type="ECO:0000313" key="3">
    <source>
        <dbReference type="Proteomes" id="UP001500141"/>
    </source>
</evidence>
<proteinExistence type="predicted"/>
<evidence type="ECO:0000256" key="1">
    <source>
        <dbReference type="SAM" id="Phobius"/>
    </source>
</evidence>
<feature type="transmembrane region" description="Helical" evidence="1">
    <location>
        <begin position="162"/>
        <end position="183"/>
    </location>
</feature>